<keyword evidence="2" id="KW-0274">FAD</keyword>
<feature type="binding site" evidence="2">
    <location>
        <position position="208"/>
    </location>
    <ligand>
        <name>FAD</name>
        <dbReference type="ChEBI" id="CHEBI:57692"/>
    </ligand>
</feature>
<dbReference type="InterPro" id="IPR033856">
    <property type="entry name" value="Trp_halogen"/>
</dbReference>
<accession>A0A560HH35</accession>
<feature type="binding site" evidence="2">
    <location>
        <position position="99"/>
    </location>
    <ligand>
        <name>7-chloro-L-tryptophan</name>
        <dbReference type="ChEBI" id="CHEBI:58713"/>
    </ligand>
</feature>
<comment type="caution">
    <text evidence="3">The sequence shown here is derived from an EMBL/GenBank/DDBJ whole genome shotgun (WGS) entry which is preliminary data.</text>
</comment>
<dbReference type="GO" id="GO:0004497">
    <property type="term" value="F:monooxygenase activity"/>
    <property type="evidence" value="ECO:0007669"/>
    <property type="project" value="InterPro"/>
</dbReference>
<keyword evidence="4" id="KW-1185">Reference proteome</keyword>
<gene>
    <name evidence="3" type="ORF">FBZ90_101110</name>
</gene>
<dbReference type="SUPFAM" id="SSF51905">
    <property type="entry name" value="FAD/NAD(P)-binding domain"/>
    <property type="match status" value="1"/>
</dbReference>
<feature type="active site" evidence="1">
    <location>
        <position position="99"/>
    </location>
</feature>
<dbReference type="Gene3D" id="3.50.50.60">
    <property type="entry name" value="FAD/NAD(P)-binding domain"/>
    <property type="match status" value="1"/>
</dbReference>
<dbReference type="Proteomes" id="UP000315751">
    <property type="component" value="Unassembled WGS sequence"/>
</dbReference>
<evidence type="ECO:0000256" key="1">
    <source>
        <dbReference type="PIRSR" id="PIRSR011396-1"/>
    </source>
</evidence>
<feature type="binding site" evidence="2">
    <location>
        <position position="368"/>
    </location>
    <ligand>
        <name>L-tryptophan</name>
        <dbReference type="ChEBI" id="CHEBI:57912"/>
    </ligand>
</feature>
<name>A0A560HH35_9PROT</name>
<dbReference type="GO" id="GO:0000166">
    <property type="term" value="F:nucleotide binding"/>
    <property type="evidence" value="ECO:0007669"/>
    <property type="project" value="UniProtKB-KW"/>
</dbReference>
<dbReference type="InterPro" id="IPR050816">
    <property type="entry name" value="Flavin-dep_Halogenase_NPB"/>
</dbReference>
<feature type="binding site" evidence="2">
    <location>
        <begin position="26"/>
        <end position="29"/>
    </location>
    <ligand>
        <name>FAD</name>
        <dbReference type="ChEBI" id="CHEBI:57692"/>
    </ligand>
</feature>
<dbReference type="Pfam" id="PF04820">
    <property type="entry name" value="Trp_halogenase"/>
    <property type="match status" value="1"/>
</dbReference>
<evidence type="ECO:0000256" key="2">
    <source>
        <dbReference type="PIRSR" id="PIRSR011396-2"/>
    </source>
</evidence>
<dbReference type="InterPro" id="IPR036188">
    <property type="entry name" value="FAD/NAD-bd_sf"/>
</dbReference>
<keyword evidence="2" id="KW-0547">Nucleotide-binding</keyword>
<reference evidence="3 4" key="1">
    <citation type="submission" date="2019-06" db="EMBL/GenBank/DDBJ databases">
        <title>Genomic Encyclopedia of Type Strains, Phase IV (KMG-V): Genome sequencing to study the core and pangenomes of soil and plant-associated prokaryotes.</title>
        <authorList>
            <person name="Whitman W."/>
        </authorList>
    </citation>
    <scope>NUCLEOTIDE SEQUENCE [LARGE SCALE GENOMIC DNA]</scope>
    <source>
        <strain evidence="3 4">BR 11622</strain>
    </source>
</reference>
<evidence type="ECO:0000313" key="3">
    <source>
        <dbReference type="EMBL" id="TWB45777.1"/>
    </source>
</evidence>
<feature type="binding site" evidence="2">
    <location>
        <position position="359"/>
    </location>
    <ligand>
        <name>FAD</name>
        <dbReference type="ChEBI" id="CHEBI:57692"/>
    </ligand>
</feature>
<dbReference type="PIRSF" id="PIRSF011396">
    <property type="entry name" value="Trp_halogenase"/>
    <property type="match status" value="1"/>
</dbReference>
<dbReference type="InterPro" id="IPR006905">
    <property type="entry name" value="Flavin_halogenase"/>
</dbReference>
<proteinExistence type="predicted"/>
<protein>
    <submittedName>
        <fullName evidence="3">Tryptophan halogenase</fullName>
    </submittedName>
</protein>
<dbReference type="PANTHER" id="PTHR43747">
    <property type="entry name" value="FAD-BINDING PROTEIN"/>
    <property type="match status" value="1"/>
</dbReference>
<dbReference type="PANTHER" id="PTHR43747:SF4">
    <property type="entry name" value="FLAVIN-DEPENDENT TRYPTOPHAN HALOGENASE"/>
    <property type="match status" value="1"/>
</dbReference>
<keyword evidence="2" id="KW-0285">Flavoprotein</keyword>
<sequence>MREAMAEAPSGKSENHAIRRVVVVGGGSAGWIAAARIAARNADPEGGPELDRVAVVLVESPTEPSIGVGEGTWPTMRNTLAKIRLSETDFIRSADAVFKQGARFVGWTWGGDDAYYHPLNPPVGAGEVNLSPHWQERAAAGPAGEDFAHSVDFQGALCDAGLAPKAITHPEYAGLANYAYHLDAGKFATLLRDHAVSRLGVRHVVGDVVAADQTAEGDIQALRLADGTVIEGDLFVDCTGFKGVLIDRVYGVPLKSCRQYLFADKALALQIPYSAEDAPIACHTVATAQTAGWIWDIGLWSRRGVGYVYSSAHTSADQAEATLRAYAGAGADALSVRSIDINAGHRETFWIRNCVAVGLSAGFIEPLEASALMLIELSMDTIADRLPATRRAMDHIARQFNADFHHHWARVIEFLKLHYILTRRQEPFWRDNLDPATVPGELAERLELWRHHPPCAADFPRHREVFSWPSYQYVLHGMGFPTRYAGHPTLGPERKAAARLFARAAAQRSDAMTRLPPHRSLIRAIRQHGLQRL</sequence>
<organism evidence="3 4">
    <name type="scientific">Nitrospirillum amazonense</name>
    <dbReference type="NCBI Taxonomy" id="28077"/>
    <lineage>
        <taxon>Bacteria</taxon>
        <taxon>Pseudomonadati</taxon>
        <taxon>Pseudomonadota</taxon>
        <taxon>Alphaproteobacteria</taxon>
        <taxon>Rhodospirillales</taxon>
        <taxon>Azospirillaceae</taxon>
        <taxon>Nitrospirillum</taxon>
    </lineage>
</organism>
<dbReference type="AlphaFoldDB" id="A0A560HH35"/>
<dbReference type="EMBL" id="VITR01000001">
    <property type="protein sequence ID" value="TWB45777.1"/>
    <property type="molecule type" value="Genomic_DNA"/>
</dbReference>
<evidence type="ECO:0000313" key="4">
    <source>
        <dbReference type="Proteomes" id="UP000315751"/>
    </source>
</evidence>